<feature type="domain" description="Restriction endonuclease type IV Mrr" evidence="1">
    <location>
        <begin position="35"/>
        <end position="144"/>
    </location>
</feature>
<evidence type="ECO:0000259" key="1">
    <source>
        <dbReference type="Pfam" id="PF04471"/>
    </source>
</evidence>
<dbReference type="InterPro" id="IPR027417">
    <property type="entry name" value="P-loop_NTPase"/>
</dbReference>
<proteinExistence type="predicted"/>
<sequence length="564" mass="62312">MRQAGAMKERFLLPNDVSHPPSLPLGEVSDRAFEIAVFEAAKASVVGAMGAEQAARVELTTPSADRGRDVVIRGYTPDKLFNLELGDEGVPKQVFVECKLTNKKRLTLEHVAANVLQIEPVPNSVFLLVTNGTLTPRAASVIERQCRRVGTDFLLIDAWNIAACLPDIVSQDLNAEEQPDTLVSYQVLKDGKRKDHFIVHFVVRSAPTTTLQYDLSLHSTLDWVGMAEEPSGGTLKAGDLGCWSIELAPRGLSTPRSFTVSVSIDGQRELHDIALVTSDDIARIPLFESPMSSALSKLRTDLLTQNFPRLVHIHGKAGSGKSRLLLELFEEAQAQGLACRFITMLDSGGLFVSTSGFGERDSTRPQEAQLSDFFERLARIETGDRDEFIFIDDVHKVTAPILQEIVTFAFGLGKGVSLVAAGRSDPTFRRPDYEAFQRQIAEHQTPDTIRQIIIGDMSDSDVRSALSSIFSDDAPGLFRLKDARTKLRPVDLVHAVHSLLERNQIQWADEERLTLSVAHDATTDYFSGEEIIGSILGYRYDHLSKTNFEKFTARTGVARTRIPI</sequence>
<dbReference type="GO" id="GO:0004519">
    <property type="term" value="F:endonuclease activity"/>
    <property type="evidence" value="ECO:0007669"/>
    <property type="project" value="InterPro"/>
</dbReference>
<dbReference type="SUPFAM" id="SSF52540">
    <property type="entry name" value="P-loop containing nucleoside triphosphate hydrolases"/>
    <property type="match status" value="1"/>
</dbReference>
<dbReference type="InterPro" id="IPR007560">
    <property type="entry name" value="Restrct_endonuc_IV_Mrr"/>
</dbReference>
<evidence type="ECO:0000313" key="2">
    <source>
        <dbReference type="EMBL" id="AAN05198.1"/>
    </source>
</evidence>
<dbReference type="EMBL" id="AF416331">
    <property type="protein sequence ID" value="AAN05198.1"/>
    <property type="molecule type" value="Genomic_DNA"/>
</dbReference>
<dbReference type="InterPro" id="IPR011856">
    <property type="entry name" value="tRNA_endonuc-like_dom_sf"/>
</dbReference>
<keyword evidence="2" id="KW-0614">Plasmid</keyword>
<dbReference type="Gene3D" id="3.40.1350.10">
    <property type="match status" value="1"/>
</dbReference>
<reference evidence="2" key="1">
    <citation type="journal article" date="2003" name="Plasmid">
        <title>Nucleotide sequence based characterizations of two cryptic plasmids from the marine bacterium Ruegeria isolate PR1b.</title>
        <authorList>
            <person name="Zhong Z."/>
            <person name="Caspi R."/>
            <person name="Helinski D."/>
            <person name="Knauf V."/>
            <person name="Sykes S."/>
            <person name="O'Byrne C."/>
            <person name="Shea T.P."/>
            <person name="Wilkinson J.E."/>
            <person name="DeLoughery C."/>
            <person name="Toukdarian A."/>
        </authorList>
    </citation>
    <scope>NUCLEOTIDE SEQUENCE</scope>
    <source>
        <strain evidence="2">PR1b</strain>
        <plasmid evidence="2">pSD25</plasmid>
    </source>
</reference>
<dbReference type="GO" id="GO:0009307">
    <property type="term" value="P:DNA restriction-modification system"/>
    <property type="evidence" value="ECO:0007669"/>
    <property type="project" value="InterPro"/>
</dbReference>
<dbReference type="Gene3D" id="3.40.50.300">
    <property type="entry name" value="P-loop containing nucleotide triphosphate hydrolases"/>
    <property type="match status" value="1"/>
</dbReference>
<accession>Q8KW65</accession>
<dbReference type="Pfam" id="PF04471">
    <property type="entry name" value="Mrr_cat"/>
    <property type="match status" value="1"/>
</dbReference>
<geneLocation type="plasmid" evidence="2">
    <name>pSD25</name>
</geneLocation>
<dbReference type="GO" id="GO:0003677">
    <property type="term" value="F:DNA binding"/>
    <property type="evidence" value="ECO:0007669"/>
    <property type="project" value="InterPro"/>
</dbReference>
<protein>
    <submittedName>
        <fullName evidence="2">RC125</fullName>
    </submittedName>
</protein>
<organism evidence="2">
    <name type="scientific">Ruegeria sp. PR1b</name>
    <dbReference type="NCBI Taxonomy" id="185588"/>
    <lineage>
        <taxon>Bacteria</taxon>
        <taxon>Pseudomonadati</taxon>
        <taxon>Pseudomonadota</taxon>
        <taxon>Alphaproteobacteria</taxon>
        <taxon>Rhodobacterales</taxon>
        <taxon>Roseobacteraceae</taxon>
        <taxon>Ruegeria</taxon>
    </lineage>
</organism>
<dbReference type="AlphaFoldDB" id="Q8KW65"/>
<name>Q8KW65_9RHOB</name>